<keyword evidence="2" id="KW-1185">Reference proteome</keyword>
<dbReference type="EMBL" id="BAAAPO010000006">
    <property type="protein sequence ID" value="GAA1780704.1"/>
    <property type="molecule type" value="Genomic_DNA"/>
</dbReference>
<dbReference type="Gene3D" id="2.120.10.30">
    <property type="entry name" value="TolB, C-terminal domain"/>
    <property type="match status" value="1"/>
</dbReference>
<protein>
    <submittedName>
        <fullName evidence="1">ScyD/ScyE family protein</fullName>
    </submittedName>
</protein>
<sequence length="336" mass="33336">MAVATGLNNPRQLSIGPDGAIYVAESGVGGSGPCIAGAEGTACFGRTGSITKISGGTQSRVVTGLPSVAGESGFGASGPSDVQVRGGRYTLSFGLGADPAQRASLPAAGPRLGTLATGNLGSSAARTIADLAAFEGAKDFDGLGKDSNPSSLTPLGTSHLAVDAGANALLRVTARGKMAIVATFPNRMVPKPPFLGTGEMPMQSVPTSVALGPDGAYYVSELTGFPFPAGEARIYRVKPGQAPTVWASGLTNVTDLTWAGGRLYAVQLADAGLLAVPPGELPMGSLVEVRRSGPVTVASGLLAPYGVAVSGTNAYVTTCGMCAGMGGVVRIPLGGS</sequence>
<reference evidence="1 2" key="1">
    <citation type="journal article" date="2019" name="Int. J. Syst. Evol. Microbiol.">
        <title>The Global Catalogue of Microorganisms (GCM) 10K type strain sequencing project: providing services to taxonomists for standard genome sequencing and annotation.</title>
        <authorList>
            <consortium name="The Broad Institute Genomics Platform"/>
            <consortium name="The Broad Institute Genome Sequencing Center for Infectious Disease"/>
            <person name="Wu L."/>
            <person name="Ma J."/>
        </authorList>
    </citation>
    <scope>NUCLEOTIDE SEQUENCE [LARGE SCALE GENOMIC DNA]</scope>
    <source>
        <strain evidence="1 2">JCM 15592</strain>
    </source>
</reference>
<dbReference type="NCBIfam" id="NF033206">
    <property type="entry name" value="ScyE_fam"/>
    <property type="match status" value="1"/>
</dbReference>
<accession>A0ABN2L9J8</accession>
<proteinExistence type="predicted"/>
<dbReference type="SUPFAM" id="SSF63829">
    <property type="entry name" value="Calcium-dependent phosphotriesterase"/>
    <property type="match status" value="1"/>
</dbReference>
<dbReference type="Proteomes" id="UP001499938">
    <property type="component" value="Unassembled WGS sequence"/>
</dbReference>
<gene>
    <name evidence="1" type="ORF">GCM10009811_02500</name>
</gene>
<evidence type="ECO:0000313" key="1">
    <source>
        <dbReference type="EMBL" id="GAA1780704.1"/>
    </source>
</evidence>
<dbReference type="InterPro" id="IPR048031">
    <property type="entry name" value="ScyD/ScyE-like"/>
</dbReference>
<dbReference type="InterPro" id="IPR011042">
    <property type="entry name" value="6-blade_b-propeller_TolB-like"/>
</dbReference>
<organism evidence="1 2">
    <name type="scientific">Nostocoides veronense</name>
    <dbReference type="NCBI Taxonomy" id="330836"/>
    <lineage>
        <taxon>Bacteria</taxon>
        <taxon>Bacillati</taxon>
        <taxon>Actinomycetota</taxon>
        <taxon>Actinomycetes</taxon>
        <taxon>Micrococcales</taxon>
        <taxon>Intrasporangiaceae</taxon>
        <taxon>Nostocoides</taxon>
    </lineage>
</organism>
<comment type="caution">
    <text evidence="1">The sequence shown here is derived from an EMBL/GenBank/DDBJ whole genome shotgun (WGS) entry which is preliminary data.</text>
</comment>
<name>A0ABN2L9J8_9MICO</name>
<dbReference type="RefSeq" id="WP_344080112.1">
    <property type="nucleotide sequence ID" value="NZ_BAAAPO010000006.1"/>
</dbReference>
<evidence type="ECO:0000313" key="2">
    <source>
        <dbReference type="Proteomes" id="UP001499938"/>
    </source>
</evidence>